<dbReference type="Proteomes" id="UP001157353">
    <property type="component" value="Unassembled WGS sequence"/>
</dbReference>
<comment type="caution">
    <text evidence="3">The sequence shown here is derived from an EMBL/GenBank/DDBJ whole genome shotgun (WGS) entry which is preliminary data.</text>
</comment>
<feature type="domain" description="DUF4174" evidence="2">
    <location>
        <begin position="6"/>
        <end position="113"/>
    </location>
</feature>
<dbReference type="RefSeq" id="WP_284203460.1">
    <property type="nucleotide sequence ID" value="NZ_BSPQ01000002.1"/>
</dbReference>
<evidence type="ECO:0000256" key="1">
    <source>
        <dbReference type="ARBA" id="ARBA00022729"/>
    </source>
</evidence>
<accession>A0ABQ6DYW1</accession>
<protein>
    <recommendedName>
        <fullName evidence="2">DUF4174 domain-containing protein</fullName>
    </recommendedName>
</protein>
<dbReference type="EMBL" id="BSPQ01000002">
    <property type="protein sequence ID" value="GLS90344.1"/>
    <property type="molecule type" value="Genomic_DNA"/>
</dbReference>
<evidence type="ECO:0000313" key="4">
    <source>
        <dbReference type="Proteomes" id="UP001157353"/>
    </source>
</evidence>
<proteinExistence type="predicted"/>
<reference evidence="4" key="1">
    <citation type="journal article" date="2019" name="Int. J. Syst. Evol. Microbiol.">
        <title>The Global Catalogue of Microorganisms (GCM) 10K type strain sequencing project: providing services to taxonomists for standard genome sequencing and annotation.</title>
        <authorList>
            <consortium name="The Broad Institute Genomics Platform"/>
            <consortium name="The Broad Institute Genome Sequencing Center for Infectious Disease"/>
            <person name="Wu L."/>
            <person name="Ma J."/>
        </authorList>
    </citation>
    <scope>NUCLEOTIDE SEQUENCE [LARGE SCALE GENOMIC DNA]</scope>
    <source>
        <strain evidence="4">NBRC 103166</strain>
    </source>
</reference>
<dbReference type="InterPro" id="IPR025232">
    <property type="entry name" value="DUF4174"/>
</dbReference>
<name>A0ABQ6DYW1_9GAMM</name>
<keyword evidence="1" id="KW-0732">Signal</keyword>
<keyword evidence="4" id="KW-1185">Reference proteome</keyword>
<organism evidence="3 4">
    <name type="scientific">Psychromonas marina</name>
    <dbReference type="NCBI Taxonomy" id="88364"/>
    <lineage>
        <taxon>Bacteria</taxon>
        <taxon>Pseudomonadati</taxon>
        <taxon>Pseudomonadota</taxon>
        <taxon>Gammaproteobacteria</taxon>
        <taxon>Alteromonadales</taxon>
        <taxon>Psychromonadaceae</taxon>
        <taxon>Psychromonas</taxon>
    </lineage>
</organism>
<dbReference type="Pfam" id="PF13778">
    <property type="entry name" value="DUF4174"/>
    <property type="match status" value="1"/>
</dbReference>
<evidence type="ECO:0000313" key="3">
    <source>
        <dbReference type="EMBL" id="GLS90344.1"/>
    </source>
</evidence>
<evidence type="ECO:0000259" key="2">
    <source>
        <dbReference type="Pfam" id="PF13778"/>
    </source>
</evidence>
<sequence length="117" mass="13601">MLEEFNSLKWENRIILVNTVNNKDSIIKIFEQNEDDINERDIVWFVIQHDTLATNFNGNLADNFLSNAVKKYKSSQGKVMLIGKDGDIKSSRESLYLEAIFLEIDAMPMRQIEMQSQ</sequence>
<gene>
    <name evidence="3" type="ORF">GCM10007916_14110</name>
</gene>